<accession>A0AAQ3LWJ7</accession>
<proteinExistence type="predicted"/>
<name>A0AAQ3LWJ7_9PEZI</name>
<dbReference type="Proteomes" id="UP001303373">
    <property type="component" value="Chromosome 1"/>
</dbReference>
<evidence type="ECO:0000313" key="1">
    <source>
        <dbReference type="EMBL" id="WPG97273.1"/>
    </source>
</evidence>
<protein>
    <submittedName>
        <fullName evidence="1">Uncharacterized protein</fullName>
    </submittedName>
</protein>
<dbReference type="AlphaFoldDB" id="A0AAQ3LWJ7"/>
<organism evidence="1 2">
    <name type="scientific">Acrodontium crateriforme</name>
    <dbReference type="NCBI Taxonomy" id="150365"/>
    <lineage>
        <taxon>Eukaryota</taxon>
        <taxon>Fungi</taxon>
        <taxon>Dikarya</taxon>
        <taxon>Ascomycota</taxon>
        <taxon>Pezizomycotina</taxon>
        <taxon>Dothideomycetes</taxon>
        <taxon>Dothideomycetidae</taxon>
        <taxon>Mycosphaerellales</taxon>
        <taxon>Teratosphaeriaceae</taxon>
        <taxon>Acrodontium</taxon>
    </lineage>
</organism>
<keyword evidence="2" id="KW-1185">Reference proteome</keyword>
<gene>
    <name evidence="1" type="ORF">R9X50_00004700</name>
</gene>
<dbReference type="EMBL" id="CP138580">
    <property type="protein sequence ID" value="WPG97273.1"/>
    <property type="molecule type" value="Genomic_DNA"/>
</dbReference>
<reference evidence="1 2" key="1">
    <citation type="submission" date="2023-11" db="EMBL/GenBank/DDBJ databases">
        <title>An acidophilic fungus is an integral part of prey digestion in a carnivorous sundew plant.</title>
        <authorList>
            <person name="Tsai I.J."/>
        </authorList>
    </citation>
    <scope>NUCLEOTIDE SEQUENCE [LARGE SCALE GENOMIC DNA]</scope>
    <source>
        <strain evidence="1">169a</strain>
    </source>
</reference>
<evidence type="ECO:0000313" key="2">
    <source>
        <dbReference type="Proteomes" id="UP001303373"/>
    </source>
</evidence>
<sequence length="143" mass="16874">MRKLSPEIWKCFEFQESTSFDLLLFARKLLIDGEATYMAHLLELSESDSEDWMKNNLNLKSRILSCDRKSIMADAEDALRGMEAMQSIRDRLGDLFPERGVTKLEEYELTKDALRRVKQEFIGRFAHTDEERTAWQESWPFDD</sequence>